<reference evidence="1 2" key="2">
    <citation type="submission" date="2018-11" db="EMBL/GenBank/DDBJ databases">
        <authorList>
            <consortium name="Pathogen Informatics"/>
        </authorList>
    </citation>
    <scope>NUCLEOTIDE SEQUENCE [LARGE SCALE GENOMIC DNA]</scope>
    <source>
        <strain evidence="1 2">NST_G2</strain>
    </source>
</reference>
<proteinExistence type="predicted"/>
<dbReference type="EMBL" id="UYSU01000169">
    <property type="protein sequence ID" value="VDL85351.1"/>
    <property type="molecule type" value="Genomic_DNA"/>
</dbReference>
<protein>
    <submittedName>
        <fullName evidence="3">39S ribosomal protein L46, mitochondrial</fullName>
    </submittedName>
</protein>
<evidence type="ECO:0000313" key="1">
    <source>
        <dbReference type="EMBL" id="VDL85351.1"/>
    </source>
</evidence>
<gene>
    <name evidence="1" type="ORF">SSLN_LOCUS276</name>
</gene>
<accession>A0A183S7S8</accession>
<dbReference type="AlphaFoldDB" id="A0A183S7S8"/>
<name>A0A183S7S8_SCHSO</name>
<evidence type="ECO:0000313" key="3">
    <source>
        <dbReference type="WBParaSite" id="SSLN_0000029301-mRNA-1"/>
    </source>
</evidence>
<dbReference type="STRING" id="70667.A0A183S7S8"/>
<dbReference type="OrthoDB" id="9995605at2759"/>
<dbReference type="Proteomes" id="UP000275846">
    <property type="component" value="Unassembled WGS sequence"/>
</dbReference>
<sequence>MLRAAGAFGRGPGVIGRLINDCGTFPGKNALNSALLSFRGPVPTRNSSGGGGTLRIKQTAFHNEKLYDEMAELVETPEDYEPSIEDRWFQESELAKQDYRGWQFIPVNPAGVLRAHKDELLHEEMGHWFPR</sequence>
<organism evidence="3">
    <name type="scientific">Schistocephalus solidus</name>
    <name type="common">Tapeworm</name>
    <dbReference type="NCBI Taxonomy" id="70667"/>
    <lineage>
        <taxon>Eukaryota</taxon>
        <taxon>Metazoa</taxon>
        <taxon>Spiralia</taxon>
        <taxon>Lophotrochozoa</taxon>
        <taxon>Platyhelminthes</taxon>
        <taxon>Cestoda</taxon>
        <taxon>Eucestoda</taxon>
        <taxon>Diphyllobothriidea</taxon>
        <taxon>Diphyllobothriidae</taxon>
        <taxon>Schistocephalus</taxon>
    </lineage>
</organism>
<evidence type="ECO:0000313" key="2">
    <source>
        <dbReference type="Proteomes" id="UP000275846"/>
    </source>
</evidence>
<keyword evidence="2" id="KW-1185">Reference proteome</keyword>
<dbReference type="WBParaSite" id="SSLN_0000029301-mRNA-1">
    <property type="protein sequence ID" value="SSLN_0000029301-mRNA-1"/>
    <property type="gene ID" value="SSLN_0000029301"/>
</dbReference>
<reference evidence="3" key="1">
    <citation type="submission" date="2016-06" db="UniProtKB">
        <authorList>
            <consortium name="WormBaseParasite"/>
        </authorList>
    </citation>
    <scope>IDENTIFICATION</scope>
</reference>